<dbReference type="CDD" id="cd02855">
    <property type="entry name" value="E_set_GBE_prok_N"/>
    <property type="match status" value="1"/>
</dbReference>
<dbReference type="FunFam" id="2.60.40.1180:FF:000002">
    <property type="entry name" value="1,4-alpha-glucan branching enzyme GlgB"/>
    <property type="match status" value="1"/>
</dbReference>
<dbReference type="PANTHER" id="PTHR43651:SF3">
    <property type="entry name" value="1,4-ALPHA-GLUCAN-BRANCHING ENZYME"/>
    <property type="match status" value="1"/>
</dbReference>
<name>A0A521E5B4_9SPHI</name>
<sequence>MPSILSTSVKPFSRFSDFDVDLFKAGKHFKLYEKFGSHVMELDGVIGTYFSVWAPNATFVSVIGNFNTWNRDAHPLLVRWDSSGIWEGFIPNVARGEVYKYFIHSSSGESFEKGDPYALFWEEPPRTSSIVWDTFFEWDDTNWMQNRWQTNALDRPISVYEIHFGSWKRDPQKPERFLSYREIADDLCAYVKEMGFTHVEFMPVMEHPFFGSWGYQVTGYFAVSSRFGSPQDFMYLIQKLHQAGIGVIMDWVPSHFPGDAHGLFYFDGSHLYEHADPRKGYHPDWNSYIFDYGRNEVRSFLISNALFWLDRFHADGLRVDAVASMLYLDYSRKQDEWIPNEFGGRENLDAVSLLKEINETVYKEFPAAQTIAEESTAFPGVSRPTYNGGLGFGMKWMMGWMNDTLNYFSKDPVYRKYHQDQITFSIVYAFSENFMLPLSHDEVVYGKGALVNKMPGDEWQRFANLRLLYAYMFTHPGAKLLFMGAEFGQTSEWSHDRSLDWHLTQFPPHWGIQEEVKALNKLYCTEPALYEKQFSTDGFEWIDRSDAENAILIYQRKGNDWKNDLVIVLNMTPMVRSNYRIGVPHLGTWVELFNSDELNYYGSGVVNERELHAQAQPWHEKGQSIEVSLAPLAAVVFKLKRSNLI</sequence>
<dbReference type="AlphaFoldDB" id="A0A521E5B4"/>
<evidence type="ECO:0000256" key="7">
    <source>
        <dbReference type="ARBA" id="ARBA00022679"/>
    </source>
</evidence>
<feature type="active site" description="Proton donor" evidence="10 11">
    <location>
        <position position="373"/>
    </location>
</feature>
<keyword evidence="8 10" id="KW-0320">Glycogen biosynthesis</keyword>
<comment type="subunit">
    <text evidence="10">Monomer.</text>
</comment>
<dbReference type="RefSeq" id="WP_142604588.1">
    <property type="nucleotide sequence ID" value="NZ_FXSZ01000011.1"/>
</dbReference>
<dbReference type="InterPro" id="IPR006048">
    <property type="entry name" value="A-amylase/branching_C"/>
</dbReference>
<protein>
    <recommendedName>
        <fullName evidence="10">1,4-alpha-glucan branching enzyme GlgB</fullName>
        <ecNumber evidence="10">2.4.1.18</ecNumber>
    </recommendedName>
    <alternativeName>
        <fullName evidence="10">1,4-alpha-D-glucan:1,4-alpha-D-glucan 6-glucosyl-transferase</fullName>
    </alternativeName>
    <alternativeName>
        <fullName evidence="10">Alpha-(1-&gt;4)-glucan branching enzyme</fullName>
    </alternativeName>
    <alternativeName>
        <fullName evidence="10">Glycogen branching enzyme</fullName>
        <shortName evidence="10">BE</shortName>
    </alternativeName>
</protein>
<dbReference type="GO" id="GO:0004553">
    <property type="term" value="F:hydrolase activity, hydrolyzing O-glycosyl compounds"/>
    <property type="evidence" value="ECO:0007669"/>
    <property type="project" value="InterPro"/>
</dbReference>
<keyword evidence="5 10" id="KW-0321">Glycogen metabolism</keyword>
<dbReference type="InterPro" id="IPR037439">
    <property type="entry name" value="Branching_enzy"/>
</dbReference>
<feature type="active site" description="Nucleophile" evidence="10 11">
    <location>
        <position position="320"/>
    </location>
</feature>
<comment type="pathway">
    <text evidence="3 10">Glycan biosynthesis; glycogen biosynthesis.</text>
</comment>
<dbReference type="Pfam" id="PF02806">
    <property type="entry name" value="Alpha-amylase_C"/>
    <property type="match status" value="1"/>
</dbReference>
<dbReference type="UniPathway" id="UPA00164"/>
<comment type="catalytic activity">
    <reaction evidence="1 10">
        <text>Transfers a segment of a (1-&gt;4)-alpha-D-glucan chain to a primary hydroxy group in a similar glucan chain.</text>
        <dbReference type="EC" id="2.4.1.18"/>
    </reaction>
</comment>
<dbReference type="PANTHER" id="PTHR43651">
    <property type="entry name" value="1,4-ALPHA-GLUCAN-BRANCHING ENZYME"/>
    <property type="match status" value="1"/>
</dbReference>
<dbReference type="InterPro" id="IPR013780">
    <property type="entry name" value="Glyco_hydro_b"/>
</dbReference>
<dbReference type="EC" id="2.4.1.18" evidence="10"/>
<dbReference type="NCBIfam" id="NF008967">
    <property type="entry name" value="PRK12313.1"/>
    <property type="match status" value="1"/>
</dbReference>
<keyword evidence="7 10" id="KW-0808">Transferase</keyword>
<accession>A0A521E5B4</accession>
<dbReference type="HAMAP" id="MF_00685">
    <property type="entry name" value="GlgB"/>
    <property type="match status" value="1"/>
</dbReference>
<dbReference type="Proteomes" id="UP000315971">
    <property type="component" value="Unassembled WGS sequence"/>
</dbReference>
<dbReference type="SUPFAM" id="SSF51011">
    <property type="entry name" value="Glycosyl hydrolase domain"/>
    <property type="match status" value="1"/>
</dbReference>
<evidence type="ECO:0000313" key="13">
    <source>
        <dbReference type="EMBL" id="SMO79129.1"/>
    </source>
</evidence>
<evidence type="ECO:0000256" key="5">
    <source>
        <dbReference type="ARBA" id="ARBA00022600"/>
    </source>
</evidence>
<dbReference type="SUPFAM" id="SSF51445">
    <property type="entry name" value="(Trans)glycosidases"/>
    <property type="match status" value="1"/>
</dbReference>
<evidence type="ECO:0000259" key="12">
    <source>
        <dbReference type="SMART" id="SM00642"/>
    </source>
</evidence>
<dbReference type="GO" id="GO:0005978">
    <property type="term" value="P:glycogen biosynthetic process"/>
    <property type="evidence" value="ECO:0007669"/>
    <property type="project" value="UniProtKB-UniRule"/>
</dbReference>
<comment type="similarity">
    <text evidence="4 10">Belongs to the glycosyl hydrolase 13 family. GlgB subfamily.</text>
</comment>
<evidence type="ECO:0000256" key="3">
    <source>
        <dbReference type="ARBA" id="ARBA00004964"/>
    </source>
</evidence>
<dbReference type="Gene3D" id="2.60.40.10">
    <property type="entry name" value="Immunoglobulins"/>
    <property type="match status" value="1"/>
</dbReference>
<dbReference type="InterPro" id="IPR014756">
    <property type="entry name" value="Ig_E-set"/>
</dbReference>
<dbReference type="GO" id="GO:0003844">
    <property type="term" value="F:1,4-alpha-glucan branching enzyme activity"/>
    <property type="evidence" value="ECO:0007669"/>
    <property type="project" value="UniProtKB-UniRule"/>
</dbReference>
<evidence type="ECO:0000256" key="11">
    <source>
        <dbReference type="PIRSR" id="PIRSR000463-1"/>
    </source>
</evidence>
<dbReference type="SUPFAM" id="SSF81296">
    <property type="entry name" value="E set domains"/>
    <property type="match status" value="1"/>
</dbReference>
<dbReference type="EMBL" id="FXSZ01000011">
    <property type="protein sequence ID" value="SMO79129.1"/>
    <property type="molecule type" value="Genomic_DNA"/>
</dbReference>
<keyword evidence="6 10" id="KW-0328">Glycosyltransferase</keyword>
<organism evidence="13 14">
    <name type="scientific">Solitalea koreensis</name>
    <dbReference type="NCBI Taxonomy" id="543615"/>
    <lineage>
        <taxon>Bacteria</taxon>
        <taxon>Pseudomonadati</taxon>
        <taxon>Bacteroidota</taxon>
        <taxon>Sphingobacteriia</taxon>
        <taxon>Sphingobacteriales</taxon>
        <taxon>Sphingobacteriaceae</taxon>
        <taxon>Solitalea</taxon>
    </lineage>
</organism>
<dbReference type="Gene3D" id="2.60.40.1180">
    <property type="entry name" value="Golgi alpha-mannosidase II"/>
    <property type="match status" value="1"/>
</dbReference>
<keyword evidence="14" id="KW-1185">Reference proteome</keyword>
<feature type="domain" description="Glycosyl hydrolase family 13 catalytic" evidence="12">
    <location>
        <begin position="161"/>
        <end position="540"/>
    </location>
</feature>
<evidence type="ECO:0000256" key="2">
    <source>
        <dbReference type="ARBA" id="ARBA00002953"/>
    </source>
</evidence>
<dbReference type="GO" id="GO:0005829">
    <property type="term" value="C:cytosol"/>
    <property type="evidence" value="ECO:0007669"/>
    <property type="project" value="TreeGrafter"/>
</dbReference>
<dbReference type="NCBIfam" id="NF003811">
    <property type="entry name" value="PRK05402.1"/>
    <property type="match status" value="1"/>
</dbReference>
<evidence type="ECO:0000256" key="6">
    <source>
        <dbReference type="ARBA" id="ARBA00022676"/>
    </source>
</evidence>
<keyword evidence="9 10" id="KW-0119">Carbohydrate metabolism</keyword>
<dbReference type="CDD" id="cd11322">
    <property type="entry name" value="AmyAc_Glg_BE"/>
    <property type="match status" value="1"/>
</dbReference>
<dbReference type="Pfam" id="PF02922">
    <property type="entry name" value="CBM_48"/>
    <property type="match status" value="1"/>
</dbReference>
<dbReference type="InterPro" id="IPR004193">
    <property type="entry name" value="Glyco_hydro_13_N"/>
</dbReference>
<dbReference type="NCBIfam" id="TIGR01515">
    <property type="entry name" value="branching_enzym"/>
    <property type="match status" value="1"/>
</dbReference>
<dbReference type="GO" id="GO:0043169">
    <property type="term" value="F:cation binding"/>
    <property type="evidence" value="ECO:0007669"/>
    <property type="project" value="InterPro"/>
</dbReference>
<dbReference type="InterPro" id="IPR006407">
    <property type="entry name" value="GlgB"/>
</dbReference>
<evidence type="ECO:0000256" key="8">
    <source>
        <dbReference type="ARBA" id="ARBA00023056"/>
    </source>
</evidence>
<dbReference type="SMART" id="SM00642">
    <property type="entry name" value="Aamy"/>
    <property type="match status" value="1"/>
</dbReference>
<dbReference type="PIRSF" id="PIRSF000463">
    <property type="entry name" value="GlgB"/>
    <property type="match status" value="1"/>
</dbReference>
<dbReference type="InterPro" id="IPR017853">
    <property type="entry name" value="GH"/>
</dbReference>
<evidence type="ECO:0000256" key="1">
    <source>
        <dbReference type="ARBA" id="ARBA00000826"/>
    </source>
</evidence>
<dbReference type="OrthoDB" id="9800174at2"/>
<evidence type="ECO:0000313" key="14">
    <source>
        <dbReference type="Proteomes" id="UP000315971"/>
    </source>
</evidence>
<dbReference type="InterPro" id="IPR013783">
    <property type="entry name" value="Ig-like_fold"/>
</dbReference>
<evidence type="ECO:0000256" key="9">
    <source>
        <dbReference type="ARBA" id="ARBA00023277"/>
    </source>
</evidence>
<proteinExistence type="inferred from homology"/>
<dbReference type="Gene3D" id="3.20.20.80">
    <property type="entry name" value="Glycosidases"/>
    <property type="match status" value="1"/>
</dbReference>
<dbReference type="FunFam" id="3.20.20.80:FF:000003">
    <property type="entry name" value="1,4-alpha-glucan branching enzyme GlgB"/>
    <property type="match status" value="1"/>
</dbReference>
<evidence type="ECO:0000256" key="10">
    <source>
        <dbReference type="HAMAP-Rule" id="MF_00685"/>
    </source>
</evidence>
<comment type="function">
    <text evidence="2 10">Catalyzes the formation of the alpha-1,6-glucosidic linkages in glycogen by scission of a 1,4-alpha-linked oligosaccharide from growing alpha-1,4-glucan chains and the subsequent attachment of the oligosaccharide to the alpha-1,6 position.</text>
</comment>
<dbReference type="FunFam" id="2.60.40.10:FF:000169">
    <property type="entry name" value="1,4-alpha-glucan branching enzyme GlgB"/>
    <property type="match status" value="1"/>
</dbReference>
<gene>
    <name evidence="10" type="primary">glgB</name>
    <name evidence="13" type="ORF">SAMN06265350_11150</name>
</gene>
<evidence type="ECO:0000256" key="4">
    <source>
        <dbReference type="ARBA" id="ARBA00009000"/>
    </source>
</evidence>
<reference evidence="13 14" key="1">
    <citation type="submission" date="2017-05" db="EMBL/GenBank/DDBJ databases">
        <authorList>
            <person name="Varghese N."/>
            <person name="Submissions S."/>
        </authorList>
    </citation>
    <scope>NUCLEOTIDE SEQUENCE [LARGE SCALE GENOMIC DNA]</scope>
    <source>
        <strain evidence="13 14">DSM 21342</strain>
    </source>
</reference>
<dbReference type="Pfam" id="PF00128">
    <property type="entry name" value="Alpha-amylase"/>
    <property type="match status" value="1"/>
</dbReference>
<dbReference type="InterPro" id="IPR044143">
    <property type="entry name" value="GlgB_N_E_set_prok"/>
</dbReference>
<dbReference type="InterPro" id="IPR006047">
    <property type="entry name" value="GH13_cat_dom"/>
</dbReference>